<dbReference type="OrthoDB" id="4065036at2759"/>
<proteinExistence type="predicted"/>
<sequence length="176" mass="19957">MDSLFLNKSPGNSIYKCHKNCNDVSKSNHIYDKCKLQKLKEIFDFDYLIRDCNEPQVAKCCHEHREKTRISDSGEVRHYANMWNHRTGDIKEDDYLYAPLECVSSSSYPLSLPPPRSDADIVPVSSSISSYQPNTLSNIGTGTIGSSSNKDIDTYSSDTQRQLLLYDLLSGDIYDN</sequence>
<protein>
    <submittedName>
        <fullName evidence="1">Uncharacterized protein</fullName>
    </submittedName>
</protein>
<dbReference type="AlphaFoldDB" id="A0A7H9AVQ9"/>
<evidence type="ECO:0000313" key="2">
    <source>
        <dbReference type="Proteomes" id="UP000509704"/>
    </source>
</evidence>
<dbReference type="RefSeq" id="XP_037141975.1">
    <property type="nucleotide sequence ID" value="XM_037286080.1"/>
</dbReference>
<dbReference type="KEGG" id="zmk:HG535_0A01850"/>
<keyword evidence="2" id="KW-1185">Reference proteome</keyword>
<name>A0A7H9AVQ9_ZYGMR</name>
<dbReference type="Proteomes" id="UP000509704">
    <property type="component" value="Chromosome 1"/>
</dbReference>
<dbReference type="EMBL" id="CP058604">
    <property type="protein sequence ID" value="QLG70247.1"/>
    <property type="molecule type" value="Genomic_DNA"/>
</dbReference>
<evidence type="ECO:0000313" key="1">
    <source>
        <dbReference type="EMBL" id="QLG70247.1"/>
    </source>
</evidence>
<reference evidence="1 2" key="1">
    <citation type="submission" date="2020-07" db="EMBL/GenBank/DDBJ databases">
        <title>The yeast mating-type switching endonuclease HO is a domesticated member of an unorthodox homing genetic element family.</title>
        <authorList>
            <person name="Coughlan A.Y."/>
            <person name="Lombardi L."/>
            <person name="Braun-Galleani S."/>
            <person name="Martos A.R."/>
            <person name="Galeote V."/>
            <person name="Bigey F."/>
            <person name="Dequin S."/>
            <person name="Byrne K.P."/>
            <person name="Wolfe K.H."/>
        </authorList>
    </citation>
    <scope>NUCLEOTIDE SEQUENCE [LARGE SCALE GENOMIC DNA]</scope>
    <source>
        <strain evidence="1 2">NRRL Y-6702</strain>
    </source>
</reference>
<organism evidence="1 2">
    <name type="scientific">Zygotorulaspora mrakii</name>
    <name type="common">Zygosaccharomyces mrakii</name>
    <dbReference type="NCBI Taxonomy" id="42260"/>
    <lineage>
        <taxon>Eukaryota</taxon>
        <taxon>Fungi</taxon>
        <taxon>Dikarya</taxon>
        <taxon>Ascomycota</taxon>
        <taxon>Saccharomycotina</taxon>
        <taxon>Saccharomycetes</taxon>
        <taxon>Saccharomycetales</taxon>
        <taxon>Saccharomycetaceae</taxon>
        <taxon>Zygotorulaspora</taxon>
    </lineage>
</organism>
<accession>A0A7H9AVQ9</accession>
<dbReference type="GeneID" id="59233883"/>
<gene>
    <name evidence="1" type="ORF">HG535_0A01850</name>
</gene>